<feature type="compositionally biased region" description="Polar residues" evidence="1">
    <location>
        <begin position="24"/>
        <end position="34"/>
    </location>
</feature>
<evidence type="ECO:0000313" key="4">
    <source>
        <dbReference type="Proteomes" id="UP001302274"/>
    </source>
</evidence>
<feature type="compositionally biased region" description="Polar residues" evidence="1">
    <location>
        <begin position="1"/>
        <end position="10"/>
    </location>
</feature>
<dbReference type="EMBL" id="JAYGJQ010000001">
    <property type="protein sequence ID" value="MEA9354884.1"/>
    <property type="molecule type" value="Genomic_DNA"/>
</dbReference>
<sequence>MKNSSTTPKTMPSAVIERKPLSESGKSVTETPSKSSFDELYLKKDYKGAAQYLLDNKKQFESGIFHYNLGTVYSKMGDQATARFHLEKAIQDGYINSSSINNLAFVKSQLQVDDLSTSTSLPDQIISTATAIPMSGYFSIALFLVLVFTLMIRFKKIQKKWVMVVVFLLALTPVLFSNFYVKNINYAVTLKEIPLYEGPSKIFAEKGKVRAGSKVVLGQFKDGWFYIEFPISLSGWINKDQLGLY</sequence>
<gene>
    <name evidence="3" type="ORF">SHI21_01640</name>
</gene>
<protein>
    <submittedName>
        <fullName evidence="3">Tetratricopeptide repeat protein</fullName>
    </submittedName>
</protein>
<evidence type="ECO:0000313" key="3">
    <source>
        <dbReference type="EMBL" id="MEA9354884.1"/>
    </source>
</evidence>
<evidence type="ECO:0000256" key="1">
    <source>
        <dbReference type="SAM" id="MobiDB-lite"/>
    </source>
</evidence>
<keyword evidence="2" id="KW-1133">Transmembrane helix</keyword>
<evidence type="ECO:0000256" key="2">
    <source>
        <dbReference type="SAM" id="Phobius"/>
    </source>
</evidence>
<feature type="transmembrane region" description="Helical" evidence="2">
    <location>
        <begin position="134"/>
        <end position="154"/>
    </location>
</feature>
<keyword evidence="2" id="KW-0472">Membrane</keyword>
<feature type="region of interest" description="Disordered" evidence="1">
    <location>
        <begin position="1"/>
        <end position="34"/>
    </location>
</feature>
<keyword evidence="2" id="KW-0812">Transmembrane</keyword>
<feature type="transmembrane region" description="Helical" evidence="2">
    <location>
        <begin position="161"/>
        <end position="181"/>
    </location>
</feature>
<dbReference type="InterPro" id="IPR011990">
    <property type="entry name" value="TPR-like_helical_dom_sf"/>
</dbReference>
<comment type="caution">
    <text evidence="3">The sequence shown here is derived from an EMBL/GenBank/DDBJ whole genome shotgun (WGS) entry which is preliminary data.</text>
</comment>
<keyword evidence="4" id="KW-1185">Reference proteome</keyword>
<name>A0ABU5VR91_9BACT</name>
<organism evidence="3 4">
    <name type="scientific">Bacteriovorax antarcticus</name>
    <dbReference type="NCBI Taxonomy" id="3088717"/>
    <lineage>
        <taxon>Bacteria</taxon>
        <taxon>Pseudomonadati</taxon>
        <taxon>Bdellovibrionota</taxon>
        <taxon>Bacteriovoracia</taxon>
        <taxon>Bacteriovoracales</taxon>
        <taxon>Bacteriovoracaceae</taxon>
        <taxon>Bacteriovorax</taxon>
    </lineage>
</organism>
<dbReference type="SUPFAM" id="SSF48452">
    <property type="entry name" value="TPR-like"/>
    <property type="match status" value="1"/>
</dbReference>
<reference evidence="3 4" key="1">
    <citation type="submission" date="2023-11" db="EMBL/GenBank/DDBJ databases">
        <title>A Novel Polar Bacteriovorax (B. antarcticus) Isolated from the Biocrust in Antarctica.</title>
        <authorList>
            <person name="Mun W."/>
            <person name="Choi S.Y."/>
            <person name="Mitchell R.J."/>
        </authorList>
    </citation>
    <scope>NUCLEOTIDE SEQUENCE [LARGE SCALE GENOMIC DNA]</scope>
    <source>
        <strain evidence="3 4">PP10</strain>
    </source>
</reference>
<accession>A0ABU5VR91</accession>
<dbReference type="RefSeq" id="WP_323574378.1">
    <property type="nucleotide sequence ID" value="NZ_JAYGJQ010000001.1"/>
</dbReference>
<dbReference type="Proteomes" id="UP001302274">
    <property type="component" value="Unassembled WGS sequence"/>
</dbReference>
<proteinExistence type="predicted"/>